<dbReference type="EMBL" id="JBHSWV010000083">
    <property type="protein sequence ID" value="MFC6764468.1"/>
    <property type="molecule type" value="Genomic_DNA"/>
</dbReference>
<sequence length="127" mass="14514">MSTTISVTADAVWSDPAIEGLEVFDAEWRLNVDRYLNFIETATGISPNGEISASDCYRIGNRLYALVEERKRHEEWDSSLVEEYPDIKSLKEFLWVARFFLICHECSNARGICYSPRKPDDACISAQ</sequence>
<evidence type="ECO:0000313" key="2">
    <source>
        <dbReference type="Proteomes" id="UP001596383"/>
    </source>
</evidence>
<dbReference type="AlphaFoldDB" id="A0ABD5SHC4"/>
<organism evidence="1 2">
    <name type="scientific">Natrinema soli</name>
    <dbReference type="NCBI Taxonomy" id="1930624"/>
    <lineage>
        <taxon>Archaea</taxon>
        <taxon>Methanobacteriati</taxon>
        <taxon>Methanobacteriota</taxon>
        <taxon>Stenosarchaea group</taxon>
        <taxon>Halobacteria</taxon>
        <taxon>Halobacteriales</taxon>
        <taxon>Natrialbaceae</taxon>
        <taxon>Natrinema</taxon>
    </lineage>
</organism>
<accession>A0ABD5SHC4</accession>
<gene>
    <name evidence="1" type="ORF">ACFQE6_05290</name>
</gene>
<proteinExistence type="predicted"/>
<dbReference type="RefSeq" id="WP_273737532.1">
    <property type="nucleotide sequence ID" value="NZ_JAQIVI010000083.1"/>
</dbReference>
<dbReference type="Proteomes" id="UP001596383">
    <property type="component" value="Unassembled WGS sequence"/>
</dbReference>
<evidence type="ECO:0000313" key="1">
    <source>
        <dbReference type="EMBL" id="MFC6764468.1"/>
    </source>
</evidence>
<protein>
    <submittedName>
        <fullName evidence="1">Uncharacterized protein</fullName>
    </submittedName>
</protein>
<comment type="caution">
    <text evidence="1">The sequence shown here is derived from an EMBL/GenBank/DDBJ whole genome shotgun (WGS) entry which is preliminary data.</text>
</comment>
<keyword evidence="2" id="KW-1185">Reference proteome</keyword>
<reference evidence="1 2" key="1">
    <citation type="journal article" date="2019" name="Int. J. Syst. Evol. Microbiol.">
        <title>The Global Catalogue of Microorganisms (GCM) 10K type strain sequencing project: providing services to taxonomists for standard genome sequencing and annotation.</title>
        <authorList>
            <consortium name="The Broad Institute Genomics Platform"/>
            <consortium name="The Broad Institute Genome Sequencing Center for Infectious Disease"/>
            <person name="Wu L."/>
            <person name="Ma J."/>
        </authorList>
    </citation>
    <scope>NUCLEOTIDE SEQUENCE [LARGE SCALE GENOMIC DNA]</scope>
    <source>
        <strain evidence="1 2">LMG 29247</strain>
    </source>
</reference>
<name>A0ABD5SHC4_9EURY</name>